<dbReference type="Gene3D" id="1.20.120.450">
    <property type="entry name" value="dinb family like domain"/>
    <property type="match status" value="1"/>
</dbReference>
<dbReference type="NCBIfam" id="TIGR03083">
    <property type="entry name" value="maleylpyruvate isomerase family mycothiol-dependent enzyme"/>
    <property type="match status" value="1"/>
</dbReference>
<feature type="domain" description="Mycothiol-dependent maleylpyruvate isomerase metal-binding" evidence="1">
    <location>
        <begin position="16"/>
        <end position="131"/>
    </location>
</feature>
<sequence>MDIRELDRRALALAGEIVKHVKPDQLELPTPCPDWTLHGLLRHLVSQNQGFAAAARGNGGPLMVWRRGDLGDNPYRAYAASAVAVTTAFADDAVLERRFTLPEVREGIEFPGRVAISFHFVDFVAHAWDVAKTIGVPWEPDAEVVAAGLRVAEKVPDSDRGPGTGFGQRVPVPEGVSPRDHLLALLGRSPEWRPGC</sequence>
<dbReference type="InterPro" id="IPR024344">
    <property type="entry name" value="MDMPI_metal-binding"/>
</dbReference>
<dbReference type="NCBIfam" id="TIGR03086">
    <property type="entry name" value="TIGR03086 family metal-binding protein"/>
    <property type="match status" value="1"/>
</dbReference>
<evidence type="ECO:0000313" key="2">
    <source>
        <dbReference type="EMBL" id="GAA3985724.1"/>
    </source>
</evidence>
<dbReference type="Pfam" id="PF11716">
    <property type="entry name" value="MDMPI_N"/>
    <property type="match status" value="1"/>
</dbReference>
<keyword evidence="3" id="KW-1185">Reference proteome</keyword>
<name>A0ABP7QNV2_9PSEU</name>
<proteinExistence type="predicted"/>
<dbReference type="RefSeq" id="WP_344870313.1">
    <property type="nucleotide sequence ID" value="NZ_BAABAL010000001.1"/>
</dbReference>
<accession>A0ABP7QNV2</accession>
<comment type="caution">
    <text evidence="2">The sequence shown here is derived from an EMBL/GenBank/DDBJ whole genome shotgun (WGS) entry which is preliminary data.</text>
</comment>
<dbReference type="SUPFAM" id="SSF109854">
    <property type="entry name" value="DinB/YfiT-like putative metalloenzymes"/>
    <property type="match status" value="1"/>
</dbReference>
<reference evidence="3" key="1">
    <citation type="journal article" date="2019" name="Int. J. Syst. Evol. Microbiol.">
        <title>The Global Catalogue of Microorganisms (GCM) 10K type strain sequencing project: providing services to taxonomists for standard genome sequencing and annotation.</title>
        <authorList>
            <consortium name="The Broad Institute Genomics Platform"/>
            <consortium name="The Broad Institute Genome Sequencing Center for Infectious Disease"/>
            <person name="Wu L."/>
            <person name="Ma J."/>
        </authorList>
    </citation>
    <scope>NUCLEOTIDE SEQUENCE [LARGE SCALE GENOMIC DNA]</scope>
    <source>
        <strain evidence="3">JCM 17342</strain>
    </source>
</reference>
<dbReference type="InterPro" id="IPR034660">
    <property type="entry name" value="DinB/YfiT-like"/>
</dbReference>
<dbReference type="EMBL" id="BAABAL010000001">
    <property type="protein sequence ID" value="GAA3985724.1"/>
    <property type="molecule type" value="Genomic_DNA"/>
</dbReference>
<dbReference type="Proteomes" id="UP001501747">
    <property type="component" value="Unassembled WGS sequence"/>
</dbReference>
<dbReference type="InterPro" id="IPR017517">
    <property type="entry name" value="Maleyloyr_isom"/>
</dbReference>
<evidence type="ECO:0000313" key="3">
    <source>
        <dbReference type="Proteomes" id="UP001501747"/>
    </source>
</evidence>
<organism evidence="2 3">
    <name type="scientific">Allokutzneria multivorans</name>
    <dbReference type="NCBI Taxonomy" id="1142134"/>
    <lineage>
        <taxon>Bacteria</taxon>
        <taxon>Bacillati</taxon>
        <taxon>Actinomycetota</taxon>
        <taxon>Actinomycetes</taxon>
        <taxon>Pseudonocardiales</taxon>
        <taxon>Pseudonocardiaceae</taxon>
        <taxon>Allokutzneria</taxon>
    </lineage>
</organism>
<dbReference type="InterPro" id="IPR017520">
    <property type="entry name" value="CHP03086"/>
</dbReference>
<gene>
    <name evidence="2" type="ORF">GCM10022247_00240</name>
</gene>
<protein>
    <submittedName>
        <fullName evidence="2">TIGR03086 family metal-binding protein</fullName>
    </submittedName>
</protein>
<evidence type="ECO:0000259" key="1">
    <source>
        <dbReference type="Pfam" id="PF11716"/>
    </source>
</evidence>